<evidence type="ECO:0000256" key="2">
    <source>
        <dbReference type="ARBA" id="ARBA00022553"/>
    </source>
</evidence>
<feature type="compositionally biased region" description="Acidic residues" evidence="11">
    <location>
        <begin position="223"/>
        <end position="235"/>
    </location>
</feature>
<dbReference type="InterPro" id="IPR029035">
    <property type="entry name" value="DHS-like_NAD/FAD-binding_dom"/>
</dbReference>
<dbReference type="OrthoDB" id="361228at2759"/>
<dbReference type="PROSITE" id="PS50305">
    <property type="entry name" value="SIRTUIN"/>
    <property type="match status" value="1"/>
</dbReference>
<organism evidence="13 14">
    <name type="scientific">Theileria orientalis</name>
    <dbReference type="NCBI Taxonomy" id="68886"/>
    <lineage>
        <taxon>Eukaryota</taxon>
        <taxon>Sar</taxon>
        <taxon>Alveolata</taxon>
        <taxon>Apicomplexa</taxon>
        <taxon>Aconoidasida</taxon>
        <taxon>Piroplasmida</taxon>
        <taxon>Theileriidae</taxon>
        <taxon>Theileria</taxon>
    </lineage>
</organism>
<keyword evidence="6" id="KW-0520">NAD</keyword>
<dbReference type="GO" id="GO:0070403">
    <property type="term" value="F:NAD+ binding"/>
    <property type="evidence" value="ECO:0007669"/>
    <property type="project" value="InterPro"/>
</dbReference>
<evidence type="ECO:0000256" key="7">
    <source>
        <dbReference type="ARBA" id="ARBA00038170"/>
    </source>
</evidence>
<feature type="compositionally biased region" description="Basic and acidic residues" evidence="11">
    <location>
        <begin position="238"/>
        <end position="269"/>
    </location>
</feature>
<feature type="compositionally biased region" description="Basic and acidic residues" evidence="11">
    <location>
        <begin position="735"/>
        <end position="750"/>
    </location>
</feature>
<gene>
    <name evidence="13" type="ORF">MACJ_000408</name>
</gene>
<dbReference type="PANTHER" id="PTHR11085">
    <property type="entry name" value="NAD-DEPENDENT PROTEIN DEACYLASE SIRTUIN-5, MITOCHONDRIAL-RELATED"/>
    <property type="match status" value="1"/>
</dbReference>
<evidence type="ECO:0000256" key="3">
    <source>
        <dbReference type="ARBA" id="ARBA00022679"/>
    </source>
</evidence>
<comment type="similarity">
    <text evidence="7">Belongs to the sirtuin family. Class IV subfamily.</text>
</comment>
<dbReference type="PANTHER" id="PTHR11085:SF1">
    <property type="entry name" value="NAD-DEPENDENT PROTEIN DEACETYLASE SIRTUIN-7"/>
    <property type="match status" value="1"/>
</dbReference>
<reference evidence="13" key="1">
    <citation type="submission" date="2022-07" db="EMBL/GenBank/DDBJ databases">
        <title>Evaluation of T. orientalis genome assembly methods using nanopore sequencing and analysis of variation between genomes.</title>
        <authorList>
            <person name="Yam J."/>
            <person name="Micallef M.L."/>
            <person name="Liu M."/>
            <person name="Djordjevic S.P."/>
            <person name="Bogema D.R."/>
            <person name="Jenkins C."/>
        </authorList>
    </citation>
    <scope>NUCLEOTIDE SEQUENCE</scope>
    <source>
        <strain evidence="13">Fish Creek</strain>
    </source>
</reference>
<dbReference type="EMBL" id="CP056065">
    <property type="protein sequence ID" value="UKJ87966.2"/>
    <property type="molecule type" value="Genomic_DNA"/>
</dbReference>
<dbReference type="SUPFAM" id="SSF52467">
    <property type="entry name" value="DHS-like NAD/FAD-binding domain"/>
    <property type="match status" value="1"/>
</dbReference>
<accession>A0A976M3Z6</accession>
<dbReference type="AlphaFoldDB" id="A0A976M3Z6"/>
<name>A0A976M3Z6_THEOR</name>
<dbReference type="GO" id="GO:0017136">
    <property type="term" value="F:histone deacetylase activity, NAD-dependent"/>
    <property type="evidence" value="ECO:0007669"/>
    <property type="project" value="TreeGrafter"/>
</dbReference>
<keyword evidence="4 10" id="KW-0479">Metal-binding</keyword>
<evidence type="ECO:0000256" key="4">
    <source>
        <dbReference type="ARBA" id="ARBA00022723"/>
    </source>
</evidence>
<dbReference type="InterPro" id="IPR050134">
    <property type="entry name" value="NAD-dep_sirtuin_deacylases"/>
</dbReference>
<dbReference type="InterPro" id="IPR003000">
    <property type="entry name" value="Sirtuin"/>
</dbReference>
<evidence type="ECO:0000259" key="12">
    <source>
        <dbReference type="PROSITE" id="PS50305"/>
    </source>
</evidence>
<evidence type="ECO:0000256" key="1">
    <source>
        <dbReference type="ARBA" id="ARBA00001947"/>
    </source>
</evidence>
<feature type="compositionally biased region" description="Basic and acidic residues" evidence="11">
    <location>
        <begin position="133"/>
        <end position="142"/>
    </location>
</feature>
<feature type="binding site" evidence="10">
    <location>
        <position position="378"/>
    </location>
    <ligand>
        <name>Zn(2+)</name>
        <dbReference type="ChEBI" id="CHEBI:29105"/>
    </ligand>
</feature>
<feature type="region of interest" description="Disordered" evidence="11">
    <location>
        <begin position="133"/>
        <end position="274"/>
    </location>
</feature>
<proteinExistence type="inferred from homology"/>
<evidence type="ECO:0000313" key="13">
    <source>
        <dbReference type="EMBL" id="UKJ87966.2"/>
    </source>
</evidence>
<feature type="active site" description="Proton acceptor" evidence="10">
    <location>
        <position position="342"/>
    </location>
</feature>
<dbReference type="GO" id="GO:0005634">
    <property type="term" value="C:nucleus"/>
    <property type="evidence" value="ECO:0007669"/>
    <property type="project" value="TreeGrafter"/>
</dbReference>
<evidence type="ECO:0000256" key="5">
    <source>
        <dbReference type="ARBA" id="ARBA00022833"/>
    </source>
</evidence>
<evidence type="ECO:0000256" key="9">
    <source>
        <dbReference type="ARBA" id="ARBA00043038"/>
    </source>
</evidence>
<feature type="binding site" evidence="10">
    <location>
        <position position="375"/>
    </location>
    <ligand>
        <name>Zn(2+)</name>
        <dbReference type="ChEBI" id="CHEBI:29105"/>
    </ligand>
</feature>
<feature type="compositionally biased region" description="Low complexity" evidence="11">
    <location>
        <begin position="787"/>
        <end position="797"/>
    </location>
</feature>
<keyword evidence="2" id="KW-0597">Phosphoprotein</keyword>
<dbReference type="InterPro" id="IPR026590">
    <property type="entry name" value="Ssirtuin_cat_dom"/>
</dbReference>
<keyword evidence="3" id="KW-0808">Transferase</keyword>
<protein>
    <recommendedName>
        <fullName evidence="9">Regulatory protein SIR2 homolog 7</fullName>
    </recommendedName>
    <alternativeName>
        <fullName evidence="8">SIR2-like protein 7</fullName>
    </alternativeName>
</protein>
<evidence type="ECO:0000313" key="14">
    <source>
        <dbReference type="Proteomes" id="UP000244803"/>
    </source>
</evidence>
<dbReference type="Pfam" id="PF02146">
    <property type="entry name" value="SIR2"/>
    <property type="match status" value="1"/>
</dbReference>
<feature type="domain" description="Deacetylase sirtuin-type" evidence="12">
    <location>
        <begin position="30"/>
        <end position="486"/>
    </location>
</feature>
<feature type="binding site" evidence="10">
    <location>
        <position position="350"/>
    </location>
    <ligand>
        <name>Zn(2+)</name>
        <dbReference type="ChEBI" id="CHEBI:29105"/>
    </ligand>
</feature>
<dbReference type="Proteomes" id="UP000244803">
    <property type="component" value="Chromosome 1"/>
</dbReference>
<feature type="compositionally biased region" description="Basic and acidic residues" evidence="11">
    <location>
        <begin position="758"/>
        <end position="772"/>
    </location>
</feature>
<evidence type="ECO:0000256" key="10">
    <source>
        <dbReference type="PROSITE-ProRule" id="PRU00236"/>
    </source>
</evidence>
<dbReference type="Gene3D" id="3.40.50.1220">
    <property type="entry name" value="TPP-binding domain"/>
    <property type="match status" value="2"/>
</dbReference>
<feature type="compositionally biased region" description="Low complexity" evidence="11">
    <location>
        <begin position="163"/>
        <end position="195"/>
    </location>
</feature>
<feature type="compositionally biased region" description="Low complexity" evidence="11">
    <location>
        <begin position="809"/>
        <end position="820"/>
    </location>
</feature>
<feature type="region of interest" description="Disordered" evidence="11">
    <location>
        <begin position="1168"/>
        <end position="1192"/>
    </location>
</feature>
<sequence length="1192" mass="132459">MVSSALNYANRLKRNNNKGPLGQVELFDTSAQVSKKTSLLYDFMIESEMAIVHTGAGVSTGSGIPDFRGPSGIWTIMNTSKEEEEDGENSDGPNEGQGSKRKGRPRKKLTDANCIPTRKVEVEEKIVPRSKVKIKENEEARNKSSSQNVENDSSQGTQDDANDTNTHINNANNTDASINDSNKNNNNADNVNGVNNEDKDQGGSIVMEPVKKKPGRPRKNKEMEEDSQEADETSEPQENYKDKLRDSTKADGRVKNGQKLDGEDVKPESDDSECGEVNKSEYVVYGNKKTKAVEFILALPSEAHLCILQLLKSEKIKFIITQNIDGLHALSGVPFNKLAELHGNVFVQRCLHCARRFQRSYVAPTISFHATGDLCGLCSFPPLNLLTDVVLDWFDCYEEHFENISTRKAEEADFHLSLGTSLHIEPACHYASNDYHRKLDAPLVIVNYQSTKLDPESDLIIHDDVNKVCSSLLKKFDMQIPVFKRKSHLIVLKHQLVDNNCVMIVKMSSISSMGILTDERGTAEYSGNLKNVVDDPPNGFKDGVEWECVNKVQGIYKFTFNRKFGIRLSLFYETQLIVEVPYERVPLFKAEIWELDICATNGSKLKVVPNTFTREKFKHKEDLGSKIGIIGKSELFSDDGLNNDYDRNEVNNLMVIHEMKIRFNSHLIDELPFRMVGYLDLINNRSEEYEEYKVPNSMIMLSYLWGSQKIQDVQKVHYPASAVESYLNVSNQPDELFKSDRSSENDDVKPVSKTMSGGREHKREERRAPPERTKRKKRRYEDDSDYELSSASSVSESSIDHFSDVVETNVSSNSPSSHSNQGQPDYDKTTMDFINHVAGMVHKRPKIGNKNSKLKRATGILPPVAKFAGVPGAGALRRINKMIKLGEISAAGAVASGVIAEPLDSGPARVRSLKSFDATRGLGPIDSMNRLSELDSFNAMGGVRGPPRQIGPNGISGADVVRAASRLNVFTGGAESNLAIRPGEVDRSQRNRELGGFTGLSGVGRVTRGSGILGEIFSSMYSTSKDMVGPKNLEMDKLGRLDNSLSNEIDLGDRIDIIDPASMSESSGTHMRRPSGIDVDEILNIVDPLNIAEKSRMDLENKERMSAEHDGAVSVDQDEGIDMEGSEIDLDRLDTMGLNRSNRMGRRSSGLGRLSGFTDFKGLNEFNSPNRVGKVGRMADHIARHSKRARQQ</sequence>
<comment type="cofactor">
    <cofactor evidence="1">
        <name>Zn(2+)</name>
        <dbReference type="ChEBI" id="CHEBI:29105"/>
    </cofactor>
</comment>
<feature type="region of interest" description="Disordered" evidence="11">
    <location>
        <begin position="735"/>
        <end position="829"/>
    </location>
</feature>
<evidence type="ECO:0000256" key="8">
    <source>
        <dbReference type="ARBA" id="ARBA00041832"/>
    </source>
</evidence>
<evidence type="ECO:0000256" key="11">
    <source>
        <dbReference type="SAM" id="MobiDB-lite"/>
    </source>
</evidence>
<feature type="binding site" evidence="10">
    <location>
        <position position="353"/>
    </location>
    <ligand>
        <name>Zn(2+)</name>
        <dbReference type="ChEBI" id="CHEBI:29105"/>
    </ligand>
</feature>
<evidence type="ECO:0000256" key="6">
    <source>
        <dbReference type="ARBA" id="ARBA00023027"/>
    </source>
</evidence>
<dbReference type="Gene3D" id="2.20.28.200">
    <property type="match status" value="1"/>
</dbReference>
<feature type="region of interest" description="Disordered" evidence="11">
    <location>
        <begin position="81"/>
        <end position="113"/>
    </location>
</feature>
<feature type="compositionally biased region" description="Polar residues" evidence="11">
    <location>
        <begin position="143"/>
        <end position="158"/>
    </location>
</feature>
<keyword evidence="5 10" id="KW-0862">Zinc</keyword>
<dbReference type="GO" id="GO:0046872">
    <property type="term" value="F:metal ion binding"/>
    <property type="evidence" value="ECO:0007669"/>
    <property type="project" value="UniProtKB-KW"/>
</dbReference>